<evidence type="ECO:0000313" key="2">
    <source>
        <dbReference type="EMBL" id="AZH25466.1"/>
    </source>
</evidence>
<keyword evidence="5" id="KW-1185">Reference proteome</keyword>
<dbReference type="RefSeq" id="WP_121919004.1">
    <property type="nucleotide sequence ID" value="NZ_CP034145.1"/>
</dbReference>
<name>A0A3M0DSK8_9EURY</name>
<accession>A0A3M0DSK8</accession>
<evidence type="ECO:0000313" key="5">
    <source>
        <dbReference type="Proteomes" id="UP000282007"/>
    </source>
</evidence>
<reference evidence="3 4" key="1">
    <citation type="journal article" date="2015" name="Stand. Genomic Sci.">
        <title>Genomic Encyclopedia of Bacterial and Archaeal Type Strains, Phase III: the genomes of soil and plant-associated and newly described type strains.</title>
        <authorList>
            <person name="Whitman W.B."/>
            <person name="Woyke T."/>
            <person name="Klenk H.P."/>
            <person name="Zhou Y."/>
            <person name="Lilburn T.G."/>
            <person name="Beck B.J."/>
            <person name="De Vos P."/>
            <person name="Vandamme P."/>
            <person name="Eisen J.A."/>
            <person name="Garrity G."/>
            <person name="Hugenholtz P."/>
            <person name="Kyrpides N.C."/>
        </authorList>
    </citation>
    <scope>NUCLEOTIDE SEQUENCE [LARGE SCALE GENOMIC DNA]</scope>
    <source>
        <strain evidence="3 4">CGMCC 1.10124</strain>
    </source>
</reference>
<evidence type="ECO:0008006" key="6">
    <source>
        <dbReference type="Google" id="ProtNLM"/>
    </source>
</evidence>
<dbReference type="EMBL" id="REFS01000001">
    <property type="protein sequence ID" value="RMB25178.1"/>
    <property type="molecule type" value="Genomic_DNA"/>
</dbReference>
<dbReference type="PROSITE" id="PS51257">
    <property type="entry name" value="PROKAR_LIPOPROTEIN"/>
    <property type="match status" value="1"/>
</dbReference>
<reference evidence="2 5" key="2">
    <citation type="submission" date="2018-07" db="EMBL/GenBank/DDBJ databases">
        <title>Genome sequences of Haloplanus aerogenes JCM 16430T.</title>
        <authorList>
            <person name="Kim Y.B."/>
            <person name="Roh S.W."/>
        </authorList>
    </citation>
    <scope>NUCLEOTIDE SEQUENCE [LARGE SCALE GENOMIC DNA]</scope>
    <source>
        <strain evidence="2 5">JCM 16430</strain>
    </source>
</reference>
<dbReference type="EMBL" id="CP034145">
    <property type="protein sequence ID" value="AZH25466.1"/>
    <property type="molecule type" value="Genomic_DNA"/>
</dbReference>
<feature type="region of interest" description="Disordered" evidence="1">
    <location>
        <begin position="27"/>
        <end position="71"/>
    </location>
</feature>
<reference evidence="3" key="3">
    <citation type="submission" date="2018-10" db="EMBL/GenBank/DDBJ databases">
        <authorList>
            <person name="Whitman W."/>
            <person name="Huntemann M."/>
            <person name="Clum A."/>
            <person name="Pillay M."/>
            <person name="Palaniappan K."/>
            <person name="Varghese N."/>
            <person name="Mikhailova N."/>
            <person name="Stamatis D."/>
            <person name="Reddy T."/>
            <person name="Daum C."/>
            <person name="Shapiro N."/>
            <person name="Ivanova N."/>
            <person name="Kyrpides N."/>
            <person name="Woyke T."/>
        </authorList>
    </citation>
    <scope>NUCLEOTIDE SEQUENCE</scope>
    <source>
        <strain evidence="3">CGMCC 1.10124</strain>
    </source>
</reference>
<organism evidence="3 4">
    <name type="scientific">Haloplanus aerogenes</name>
    <dbReference type="NCBI Taxonomy" id="660522"/>
    <lineage>
        <taxon>Archaea</taxon>
        <taxon>Methanobacteriati</taxon>
        <taxon>Methanobacteriota</taxon>
        <taxon>Stenosarchaea group</taxon>
        <taxon>Halobacteria</taxon>
        <taxon>Halobacteriales</taxon>
        <taxon>Haloferacaceae</taxon>
        <taxon>Haloplanus</taxon>
    </lineage>
</organism>
<evidence type="ECO:0000313" key="3">
    <source>
        <dbReference type="EMBL" id="RMB25178.1"/>
    </source>
</evidence>
<dbReference type="OrthoDB" id="346469at2157"/>
<gene>
    <name evidence="3" type="ORF">ATH50_0262</name>
    <name evidence="2" type="ORF">DU502_08770</name>
</gene>
<dbReference type="GeneID" id="38471374"/>
<dbReference type="Proteomes" id="UP000277326">
    <property type="component" value="Unassembled WGS sequence"/>
</dbReference>
<proteinExistence type="predicted"/>
<feature type="compositionally biased region" description="Low complexity" evidence="1">
    <location>
        <begin position="27"/>
        <end position="40"/>
    </location>
</feature>
<protein>
    <recommendedName>
        <fullName evidence="6">Lipoprotein</fullName>
    </recommendedName>
</protein>
<evidence type="ECO:0000313" key="4">
    <source>
        <dbReference type="Proteomes" id="UP000277326"/>
    </source>
</evidence>
<sequence length="167" mass="18508">MRSRLALPAILVLALVMAGCTGAPADGSTATATATTDTPTATPPDTSPPSGDIDFPDGPKERPDRPSTLNESAVREYVRTYEYRYAYNSLWMNEYTDVTLDCRVDDVSRREWGYEAVVTCTGYSNTRAPENATVTAGPHADWFTQSFRYRVSEEATERVRVENRDPV</sequence>
<dbReference type="Proteomes" id="UP000282007">
    <property type="component" value="Chromosome"/>
</dbReference>
<dbReference type="KEGG" id="haer:DU502_08770"/>
<evidence type="ECO:0000256" key="1">
    <source>
        <dbReference type="SAM" id="MobiDB-lite"/>
    </source>
</evidence>
<dbReference type="AlphaFoldDB" id="A0A3M0DSK8"/>